<dbReference type="GO" id="GO:0003676">
    <property type="term" value="F:nucleic acid binding"/>
    <property type="evidence" value="ECO:0007669"/>
    <property type="project" value="InterPro"/>
</dbReference>
<feature type="domain" description="CCHC-type" evidence="2">
    <location>
        <begin position="240"/>
        <end position="255"/>
    </location>
</feature>
<dbReference type="Pfam" id="PF23309">
    <property type="entry name" value="DUF7083"/>
    <property type="match status" value="1"/>
</dbReference>
<name>A0A914NIZ5_MELIC</name>
<dbReference type="SUPFAM" id="SSF50630">
    <property type="entry name" value="Acid proteases"/>
    <property type="match status" value="1"/>
</dbReference>
<accession>A0A914NIZ5</accession>
<keyword evidence="3" id="KW-1185">Reference proteome</keyword>
<reference evidence="4" key="1">
    <citation type="submission" date="2022-11" db="UniProtKB">
        <authorList>
            <consortium name="WormBaseParasite"/>
        </authorList>
    </citation>
    <scope>IDENTIFICATION</scope>
</reference>
<proteinExistence type="predicted"/>
<evidence type="ECO:0000313" key="4">
    <source>
        <dbReference type="WBParaSite" id="Minc3s06317g39657"/>
    </source>
</evidence>
<dbReference type="SUPFAM" id="SSF57756">
    <property type="entry name" value="Retrovirus zinc finger-like domains"/>
    <property type="match status" value="1"/>
</dbReference>
<dbReference type="InterPro" id="IPR001878">
    <property type="entry name" value="Znf_CCHC"/>
</dbReference>
<keyword evidence="1" id="KW-0862">Zinc</keyword>
<dbReference type="AlphaFoldDB" id="A0A914NIZ5"/>
<evidence type="ECO:0000259" key="2">
    <source>
        <dbReference type="PROSITE" id="PS50158"/>
    </source>
</evidence>
<dbReference type="PROSITE" id="PS50158">
    <property type="entry name" value="ZF_CCHC"/>
    <property type="match status" value="1"/>
</dbReference>
<dbReference type="Pfam" id="PF00098">
    <property type="entry name" value="zf-CCHC"/>
    <property type="match status" value="1"/>
</dbReference>
<protein>
    <submittedName>
        <fullName evidence="4">CCHC-type domain-containing protein</fullName>
    </submittedName>
</protein>
<dbReference type="Gene3D" id="4.10.60.10">
    <property type="entry name" value="Zinc finger, CCHC-type"/>
    <property type="match status" value="1"/>
</dbReference>
<dbReference type="InterPro" id="IPR055510">
    <property type="entry name" value="DUF7083"/>
</dbReference>
<dbReference type="InterPro" id="IPR036875">
    <property type="entry name" value="Znf_CCHC_sf"/>
</dbReference>
<organism evidence="3 4">
    <name type="scientific">Meloidogyne incognita</name>
    <name type="common">Southern root-knot nematode worm</name>
    <name type="synonym">Oxyuris incognita</name>
    <dbReference type="NCBI Taxonomy" id="6306"/>
    <lineage>
        <taxon>Eukaryota</taxon>
        <taxon>Metazoa</taxon>
        <taxon>Ecdysozoa</taxon>
        <taxon>Nematoda</taxon>
        <taxon>Chromadorea</taxon>
        <taxon>Rhabditida</taxon>
        <taxon>Tylenchina</taxon>
        <taxon>Tylenchomorpha</taxon>
        <taxon>Tylenchoidea</taxon>
        <taxon>Meloidogynidae</taxon>
        <taxon>Meloidogyninae</taxon>
        <taxon>Meloidogyne</taxon>
        <taxon>Meloidogyne incognita group</taxon>
    </lineage>
</organism>
<keyword evidence="1" id="KW-0863">Zinc-finger</keyword>
<evidence type="ECO:0000313" key="3">
    <source>
        <dbReference type="Proteomes" id="UP000887563"/>
    </source>
</evidence>
<keyword evidence="1" id="KW-0479">Metal-binding</keyword>
<dbReference type="Proteomes" id="UP000887563">
    <property type="component" value="Unplaced"/>
</dbReference>
<dbReference type="WBParaSite" id="Minc3s06317g39657">
    <property type="protein sequence ID" value="Minc3s06317g39657"/>
    <property type="gene ID" value="Minc3s06317g39657"/>
</dbReference>
<dbReference type="GO" id="GO:0019899">
    <property type="term" value="F:enzyme binding"/>
    <property type="evidence" value="ECO:0007669"/>
    <property type="project" value="UniProtKB-ARBA"/>
</dbReference>
<dbReference type="SMART" id="SM00343">
    <property type="entry name" value="ZnF_C2HC"/>
    <property type="match status" value="1"/>
</dbReference>
<dbReference type="InterPro" id="IPR021109">
    <property type="entry name" value="Peptidase_aspartic_dom_sf"/>
</dbReference>
<evidence type="ECO:0000256" key="1">
    <source>
        <dbReference type="PROSITE-ProRule" id="PRU00047"/>
    </source>
</evidence>
<dbReference type="GO" id="GO:0008270">
    <property type="term" value="F:zinc ion binding"/>
    <property type="evidence" value="ECO:0007669"/>
    <property type="project" value="UniProtKB-KW"/>
</dbReference>
<sequence>MIQEFEFDLEKGKTFASWFEKHKSFFENEGNSLAENVKVRLLVAKLGGSEYAKISQKMMPQKLDSMRFGILIQELENEFSDPRSKIVKRFEVIKLRCPCVEKVLDFGTLVNSECEKAQMALTVEDSKILIFIAGIPEEANDLRQICLRFVERNSNSDQCTFKQLLEECRSYLATKAEANVFENIQEKAQPIQNSKMKDNSKNEFIRNKYQKKFNYNSGNQRFNNYSDYSENPNKFKGIQCYNCGRFGHYGRDCRKPKGWLNRFNRPQINHVSIDPDSSGTFCGITDIVNPNSILIKQKWITQKLKLNEKLVEMIVDSASQINILNEEIWSKIGSPELAKVDYSGVGLGKTKFEIEGKFKAIVELFGITSEEEFHLVKGDVNILGLPILNKFGTNSRILAKFIPKEEIFNSPKQKKWRSPQPFLKNEESPFWKKKIFKNEETPKRWHRKDRFANAEEGISQKHKQKWKNLVAAGKISQ</sequence>
<dbReference type="Gene3D" id="2.40.70.10">
    <property type="entry name" value="Acid Proteases"/>
    <property type="match status" value="1"/>
</dbReference>